<name>A0A7V1PV67_CALAY</name>
<dbReference type="Proteomes" id="UP000886005">
    <property type="component" value="Unassembled WGS sequence"/>
</dbReference>
<gene>
    <name evidence="2" type="ORF">ENJ10_08170</name>
</gene>
<comment type="caution">
    <text evidence="2">The sequence shown here is derived from an EMBL/GenBank/DDBJ whole genome shotgun (WGS) entry which is preliminary data.</text>
</comment>
<protein>
    <recommendedName>
        <fullName evidence="3">PEGA domain-containing protein</fullName>
    </recommendedName>
</protein>
<accession>A0A7V1PV67</accession>
<evidence type="ECO:0008006" key="3">
    <source>
        <dbReference type="Google" id="ProtNLM"/>
    </source>
</evidence>
<organism evidence="2">
    <name type="scientific">Caldithrix abyssi</name>
    <dbReference type="NCBI Taxonomy" id="187145"/>
    <lineage>
        <taxon>Bacteria</taxon>
        <taxon>Pseudomonadati</taxon>
        <taxon>Calditrichota</taxon>
        <taxon>Calditrichia</taxon>
        <taxon>Calditrichales</taxon>
        <taxon>Calditrichaceae</taxon>
        <taxon>Caldithrix</taxon>
    </lineage>
</organism>
<dbReference type="EMBL" id="DRLD01000224">
    <property type="protein sequence ID" value="HED10651.1"/>
    <property type="molecule type" value="Genomic_DNA"/>
</dbReference>
<dbReference type="AlphaFoldDB" id="A0A7V1PV67"/>
<keyword evidence="1" id="KW-0472">Membrane</keyword>
<evidence type="ECO:0000256" key="1">
    <source>
        <dbReference type="SAM" id="Phobius"/>
    </source>
</evidence>
<reference evidence="2" key="1">
    <citation type="journal article" date="2020" name="mSystems">
        <title>Genome- and Community-Level Interaction Insights into Carbon Utilization and Element Cycling Functions of Hydrothermarchaeota in Hydrothermal Sediment.</title>
        <authorList>
            <person name="Zhou Z."/>
            <person name="Liu Y."/>
            <person name="Xu W."/>
            <person name="Pan J."/>
            <person name="Luo Z.H."/>
            <person name="Li M."/>
        </authorList>
    </citation>
    <scope>NUCLEOTIDE SEQUENCE [LARGE SCALE GENOMIC DNA]</scope>
    <source>
        <strain evidence="2">HyVt-456</strain>
    </source>
</reference>
<keyword evidence="1" id="KW-1133">Transmembrane helix</keyword>
<feature type="transmembrane region" description="Helical" evidence="1">
    <location>
        <begin position="181"/>
        <end position="202"/>
    </location>
</feature>
<proteinExistence type="predicted"/>
<keyword evidence="1" id="KW-0812">Transmembrane</keyword>
<sequence length="204" mass="23231">MKKSKLIPYLLVWAALWPISVYGGQHCQLSFNTEGEVWEVLLNDSLTCTSSDTVTLAPGVYILKARPADDYQWPGPFIQDPLKLTAGSKLSYGLFNRNRLRAAGMPGRILFPPPETKPELAPTVFYKKPFFQNGLLATAILSNWGAFYGKRLADRSYERYLHSSRRNDINKYYRQSENYDLLSNVMLGISVTALSAYFWLLMED</sequence>
<evidence type="ECO:0000313" key="2">
    <source>
        <dbReference type="EMBL" id="HED10651.1"/>
    </source>
</evidence>